<organism evidence="1 2">
    <name type="scientific">Sphenostylis stenocarpa</name>
    <dbReference type="NCBI Taxonomy" id="92480"/>
    <lineage>
        <taxon>Eukaryota</taxon>
        <taxon>Viridiplantae</taxon>
        <taxon>Streptophyta</taxon>
        <taxon>Embryophyta</taxon>
        <taxon>Tracheophyta</taxon>
        <taxon>Spermatophyta</taxon>
        <taxon>Magnoliopsida</taxon>
        <taxon>eudicotyledons</taxon>
        <taxon>Gunneridae</taxon>
        <taxon>Pentapetalae</taxon>
        <taxon>rosids</taxon>
        <taxon>fabids</taxon>
        <taxon>Fabales</taxon>
        <taxon>Fabaceae</taxon>
        <taxon>Papilionoideae</taxon>
        <taxon>50 kb inversion clade</taxon>
        <taxon>NPAAA clade</taxon>
        <taxon>indigoferoid/millettioid clade</taxon>
        <taxon>Phaseoleae</taxon>
        <taxon>Sphenostylis</taxon>
    </lineage>
</organism>
<sequence length="322" mass="37258">MGSGALVPEMSWEGRRSGLLGSTVKRMMFVHARLMKFDRVLLIDRYQMSWEGRRSGLLGSTVKRMMFVHARLMKFDRVLLIDRHRLDVTKIRHEKEVQHEDFPGVGRGRRSGLLGSTVKRMMFVHARLMKFDRVLLIDRDRLDVTKNTTRKREMSWEGGRRSGLLGSTVKRMMFVHARLMKFDRVLLIDRYRLTSRKIRHDERNELGGGAAKWVVGINEMSWEGGRRSGLLGSTVKRMMFVHARLMKFDRVLLIDRNELGGGAAKWVVGINGNRMMFVHARLMKFDRVLLIDRNELGGGAAKWVVGINGKKDDVRSCKTYEI</sequence>
<keyword evidence="2" id="KW-1185">Reference proteome</keyword>
<protein>
    <submittedName>
        <fullName evidence="1">Uncharacterized protein</fullName>
    </submittedName>
</protein>
<evidence type="ECO:0000313" key="1">
    <source>
        <dbReference type="EMBL" id="CAJ1935571.1"/>
    </source>
</evidence>
<name>A0AA86SBM9_9FABA</name>
<accession>A0AA86SBM9</accession>
<dbReference type="EMBL" id="OY731400">
    <property type="protein sequence ID" value="CAJ1935571.1"/>
    <property type="molecule type" value="Genomic_DNA"/>
</dbReference>
<proteinExistence type="predicted"/>
<dbReference type="Proteomes" id="UP001189624">
    <property type="component" value="Chromosome 3"/>
</dbReference>
<dbReference type="Gramene" id="rna-AYBTSS11_LOCUS6979">
    <property type="protein sequence ID" value="CAJ1935571.1"/>
    <property type="gene ID" value="gene-AYBTSS11_LOCUS6979"/>
</dbReference>
<dbReference type="AlphaFoldDB" id="A0AA86SBM9"/>
<gene>
    <name evidence="1" type="ORF">AYBTSS11_LOCUS6979</name>
</gene>
<reference evidence="1" key="1">
    <citation type="submission" date="2023-10" db="EMBL/GenBank/DDBJ databases">
        <authorList>
            <person name="Domelevo Entfellner J.-B."/>
        </authorList>
    </citation>
    <scope>NUCLEOTIDE SEQUENCE</scope>
</reference>
<evidence type="ECO:0000313" key="2">
    <source>
        <dbReference type="Proteomes" id="UP001189624"/>
    </source>
</evidence>